<reference evidence="1 2" key="1">
    <citation type="journal article" date="2020" name="Cell">
        <title>Large-Scale Comparative Analyses of Tick Genomes Elucidate Their Genetic Diversity and Vector Capacities.</title>
        <authorList>
            <consortium name="Tick Genome and Microbiome Consortium (TIGMIC)"/>
            <person name="Jia N."/>
            <person name="Wang J."/>
            <person name="Shi W."/>
            <person name="Du L."/>
            <person name="Sun Y."/>
            <person name="Zhan W."/>
            <person name="Jiang J.F."/>
            <person name="Wang Q."/>
            <person name="Zhang B."/>
            <person name="Ji P."/>
            <person name="Bell-Sakyi L."/>
            <person name="Cui X.M."/>
            <person name="Yuan T.T."/>
            <person name="Jiang B.G."/>
            <person name="Yang W.F."/>
            <person name="Lam T.T."/>
            <person name="Chang Q.C."/>
            <person name="Ding S.J."/>
            <person name="Wang X.J."/>
            <person name="Zhu J.G."/>
            <person name="Ruan X.D."/>
            <person name="Zhao L."/>
            <person name="Wei J.T."/>
            <person name="Ye R.Z."/>
            <person name="Que T.C."/>
            <person name="Du C.H."/>
            <person name="Zhou Y.H."/>
            <person name="Cheng J.X."/>
            <person name="Dai P.F."/>
            <person name="Guo W.B."/>
            <person name="Han X.H."/>
            <person name="Huang E.J."/>
            <person name="Li L.F."/>
            <person name="Wei W."/>
            <person name="Gao Y.C."/>
            <person name="Liu J.Z."/>
            <person name="Shao H.Z."/>
            <person name="Wang X."/>
            <person name="Wang C.C."/>
            <person name="Yang T.C."/>
            <person name="Huo Q.B."/>
            <person name="Li W."/>
            <person name="Chen H.Y."/>
            <person name="Chen S.E."/>
            <person name="Zhou L.G."/>
            <person name="Ni X.B."/>
            <person name="Tian J.H."/>
            <person name="Sheng Y."/>
            <person name="Liu T."/>
            <person name="Pan Y.S."/>
            <person name="Xia L.Y."/>
            <person name="Li J."/>
            <person name="Zhao F."/>
            <person name="Cao W.C."/>
        </authorList>
    </citation>
    <scope>NUCLEOTIDE SEQUENCE [LARGE SCALE GENOMIC DNA]</scope>
    <source>
        <strain evidence="1">Iper-2018</strain>
    </source>
</reference>
<proteinExistence type="predicted"/>
<gene>
    <name evidence="1" type="ORF">HPB47_011963</name>
</gene>
<evidence type="ECO:0000313" key="1">
    <source>
        <dbReference type="EMBL" id="KAG0410899.1"/>
    </source>
</evidence>
<accession>A0AC60NUS6</accession>
<evidence type="ECO:0000313" key="2">
    <source>
        <dbReference type="Proteomes" id="UP000805193"/>
    </source>
</evidence>
<name>A0AC60NUS6_IXOPE</name>
<sequence>MSGTFRAPLVRHSGRGPDVNSPQYQFLQQSVVPTMHFQKSLPRLPIPNLEKTCERYLSALEPLVSAGELQSSRRLVQEFKDKDGPELDKLLRARDKANKHTSYISGPWFDMYLSSRKPLPLNFNPFLALKDDPRPEYNQQVVRASNMVVSSLRFLRSLRSNQLEPVVFHLNPDKSDTAFYRRTMRFLPEAVAWYGSALAWKAYPLDMSQFGNLFGSTRVPQLGRDKLVADGGSRHLLVMRNGHCYSVQALDEQGNLFAPEHYRACLEHILADPRPPPSVAVPALTAGPRDDWARARQALEGAGNGQALRRLDSALFALVLDQEMFPGTSQEEKIAHHFLHGPVHNRWFDKSFSLLLTGDGHAAVNFEHAWGDGVAVLRYFNDLFADSTEQPRVHPGSAPSTDAGQFVERLDFKVNDSVAEAVKRAVNCYKEATGSLQLSALKHAGLSRDLIKSSGLSPDSVAQLSFQLAYHLEHGTTPATYESCSTSAFRHGRTETVRPATTATKRCVEALSTGTSPQRARPLLEECSRVHSKLTKEAAMGQGFDRHLFALRLLAEERGGPMPRLFGDPCFVKANHFCLSTSTLHGTAFSGGGFAPVVPDGYGLGYGMVDGCFGVLTSAYAPHRDASRFASALTEALNRICAAMAAR</sequence>
<organism evidence="1 2">
    <name type="scientific">Ixodes persulcatus</name>
    <name type="common">Taiga tick</name>
    <dbReference type="NCBI Taxonomy" id="34615"/>
    <lineage>
        <taxon>Eukaryota</taxon>
        <taxon>Metazoa</taxon>
        <taxon>Ecdysozoa</taxon>
        <taxon>Arthropoda</taxon>
        <taxon>Chelicerata</taxon>
        <taxon>Arachnida</taxon>
        <taxon>Acari</taxon>
        <taxon>Parasitiformes</taxon>
        <taxon>Ixodida</taxon>
        <taxon>Ixodoidea</taxon>
        <taxon>Ixodidae</taxon>
        <taxon>Ixodinae</taxon>
        <taxon>Ixodes</taxon>
    </lineage>
</organism>
<protein>
    <submittedName>
        <fullName evidence="1">Uncharacterized protein</fullName>
    </submittedName>
</protein>
<dbReference type="EMBL" id="JABSTQ010011474">
    <property type="protein sequence ID" value="KAG0410899.1"/>
    <property type="molecule type" value="Genomic_DNA"/>
</dbReference>
<dbReference type="Proteomes" id="UP000805193">
    <property type="component" value="Unassembled WGS sequence"/>
</dbReference>
<keyword evidence="2" id="KW-1185">Reference proteome</keyword>
<comment type="caution">
    <text evidence="1">The sequence shown here is derived from an EMBL/GenBank/DDBJ whole genome shotgun (WGS) entry which is preliminary data.</text>
</comment>